<evidence type="ECO:0000313" key="2">
    <source>
        <dbReference type="EMBL" id="KAK2024011.1"/>
    </source>
</evidence>
<name>A0AAD9LVS2_9PEZI</name>
<gene>
    <name evidence="2" type="ORF">LX32DRAFT_119792</name>
</gene>
<organism evidence="2 3">
    <name type="scientific">Colletotrichum zoysiae</name>
    <dbReference type="NCBI Taxonomy" id="1216348"/>
    <lineage>
        <taxon>Eukaryota</taxon>
        <taxon>Fungi</taxon>
        <taxon>Dikarya</taxon>
        <taxon>Ascomycota</taxon>
        <taxon>Pezizomycotina</taxon>
        <taxon>Sordariomycetes</taxon>
        <taxon>Hypocreomycetidae</taxon>
        <taxon>Glomerellales</taxon>
        <taxon>Glomerellaceae</taxon>
        <taxon>Colletotrichum</taxon>
        <taxon>Colletotrichum graminicola species complex</taxon>
    </lineage>
</organism>
<reference evidence="2" key="1">
    <citation type="submission" date="2021-06" db="EMBL/GenBank/DDBJ databases">
        <title>Comparative genomics, transcriptomics and evolutionary studies reveal genomic signatures of adaptation to plant cell wall in hemibiotrophic fungi.</title>
        <authorList>
            <consortium name="DOE Joint Genome Institute"/>
            <person name="Baroncelli R."/>
            <person name="Diaz J.F."/>
            <person name="Benocci T."/>
            <person name="Peng M."/>
            <person name="Battaglia E."/>
            <person name="Haridas S."/>
            <person name="Andreopoulos W."/>
            <person name="Labutti K."/>
            <person name="Pangilinan J."/>
            <person name="Floch G.L."/>
            <person name="Makela M.R."/>
            <person name="Henrissat B."/>
            <person name="Grigoriev I.V."/>
            <person name="Crouch J.A."/>
            <person name="De Vries R.P."/>
            <person name="Sukno S.A."/>
            <person name="Thon M.R."/>
        </authorList>
    </citation>
    <scope>NUCLEOTIDE SEQUENCE</scope>
    <source>
        <strain evidence="2">MAFF235873</strain>
    </source>
</reference>
<feature type="domain" description="2EXR" evidence="1">
    <location>
        <begin position="8"/>
        <end position="139"/>
    </location>
</feature>
<evidence type="ECO:0000259" key="1">
    <source>
        <dbReference type="Pfam" id="PF20150"/>
    </source>
</evidence>
<evidence type="ECO:0000313" key="3">
    <source>
        <dbReference type="Proteomes" id="UP001232148"/>
    </source>
</evidence>
<protein>
    <recommendedName>
        <fullName evidence="1">2EXR domain-containing protein</fullName>
    </recommendedName>
</protein>
<dbReference type="EMBL" id="MU842978">
    <property type="protein sequence ID" value="KAK2024011.1"/>
    <property type="molecule type" value="Genomic_DNA"/>
</dbReference>
<dbReference type="InterPro" id="IPR045518">
    <property type="entry name" value="2EXR"/>
</dbReference>
<sequence length="251" mass="28507">MTATTATFHPFPRLPAELRARIWELTVEPRIVDLRVVWHRPSPASQEGSEPGARAVADWAVERPPPPRRHLRSCTPAPAQLQTCREAREHLTTCPDAGCRYEKAFSDIAATPYGGFDPVPEGDPERERHVWFNFERDVLSVGDTDLSDFRAVARQIRRLRLRRALSDEYFSRTESLLIGGLFRNVEEVHFICMEGIRSGYSVTEDMDLPCGPEHVYFIDPEEMGGTMMNSVDLDAMYIKECEELDGPGEED</sequence>
<keyword evidence="3" id="KW-1185">Reference proteome</keyword>
<proteinExistence type="predicted"/>
<dbReference type="PANTHER" id="PTHR35910:SF1">
    <property type="entry name" value="2EXR DOMAIN-CONTAINING PROTEIN"/>
    <property type="match status" value="1"/>
</dbReference>
<dbReference type="PANTHER" id="PTHR35910">
    <property type="entry name" value="2EXR DOMAIN-CONTAINING PROTEIN"/>
    <property type="match status" value="1"/>
</dbReference>
<accession>A0AAD9LVS2</accession>
<dbReference type="AlphaFoldDB" id="A0AAD9LVS2"/>
<comment type="caution">
    <text evidence="2">The sequence shown here is derived from an EMBL/GenBank/DDBJ whole genome shotgun (WGS) entry which is preliminary data.</text>
</comment>
<dbReference type="Proteomes" id="UP001232148">
    <property type="component" value="Unassembled WGS sequence"/>
</dbReference>
<dbReference type="Pfam" id="PF20150">
    <property type="entry name" value="2EXR"/>
    <property type="match status" value="1"/>
</dbReference>